<comment type="subcellular location">
    <subcellularLocation>
        <location evidence="8">Cytoplasm</location>
    </subcellularLocation>
</comment>
<feature type="binding site" evidence="8">
    <location>
        <begin position="151"/>
        <end position="154"/>
    </location>
    <ligand>
        <name>ATP</name>
        <dbReference type="ChEBI" id="CHEBI:30616"/>
    </ligand>
</feature>
<dbReference type="Proteomes" id="UP000009047">
    <property type="component" value="Chromosome"/>
</dbReference>
<dbReference type="CDD" id="cd00560">
    <property type="entry name" value="PanC"/>
    <property type="match status" value="1"/>
</dbReference>
<evidence type="ECO:0000256" key="7">
    <source>
        <dbReference type="ARBA" id="ARBA00048258"/>
    </source>
</evidence>
<dbReference type="SUPFAM" id="SSF52374">
    <property type="entry name" value="Nucleotidylyl transferase"/>
    <property type="match status" value="1"/>
</dbReference>
<proteinExistence type="inferred from homology"/>
<feature type="active site" description="Proton donor" evidence="8">
    <location>
        <position position="41"/>
    </location>
</feature>
<dbReference type="FunFam" id="3.30.1300.10:FF:000001">
    <property type="entry name" value="Pantothenate synthetase"/>
    <property type="match status" value="1"/>
</dbReference>
<dbReference type="RefSeq" id="WP_013257763.1">
    <property type="nucleotide sequence ID" value="NC_014365.1"/>
</dbReference>
<keyword evidence="3 8" id="KW-0436">Ligase</keyword>
<feature type="binding site" evidence="8">
    <location>
        <position position="65"/>
    </location>
    <ligand>
        <name>(R)-pantoate</name>
        <dbReference type="ChEBI" id="CHEBI:15980"/>
    </ligand>
</feature>
<dbReference type="Gene3D" id="3.40.50.620">
    <property type="entry name" value="HUPs"/>
    <property type="match status" value="1"/>
</dbReference>
<evidence type="ECO:0000313" key="10">
    <source>
        <dbReference type="Proteomes" id="UP000009047"/>
    </source>
</evidence>
<dbReference type="UniPathway" id="UPA00028">
    <property type="reaction ID" value="UER00005"/>
</dbReference>
<evidence type="ECO:0000256" key="1">
    <source>
        <dbReference type="ARBA" id="ARBA00004990"/>
    </source>
</evidence>
<dbReference type="GO" id="GO:0005524">
    <property type="term" value="F:ATP binding"/>
    <property type="evidence" value="ECO:0007669"/>
    <property type="project" value="UniProtKB-KW"/>
</dbReference>
<dbReference type="PANTHER" id="PTHR21299:SF1">
    <property type="entry name" value="PANTOATE--BETA-ALANINE LIGASE"/>
    <property type="match status" value="1"/>
</dbReference>
<comment type="subunit">
    <text evidence="8">Homodimer.</text>
</comment>
<name>E1QFH3_DESB2</name>
<keyword evidence="6 8" id="KW-0067">ATP-binding</keyword>
<evidence type="ECO:0000313" key="9">
    <source>
        <dbReference type="EMBL" id="ADK84309.1"/>
    </source>
</evidence>
<feature type="binding site" evidence="8">
    <location>
        <begin position="34"/>
        <end position="41"/>
    </location>
    <ligand>
        <name>ATP</name>
        <dbReference type="ChEBI" id="CHEBI:30616"/>
    </ligand>
</feature>
<dbReference type="STRING" id="644282.Deba_0939"/>
<dbReference type="HOGENOM" id="CLU_047148_0_0_7"/>
<comment type="function">
    <text evidence="8">Catalyzes the condensation of pantoate with beta-alanine in an ATP-dependent reaction via a pantoyl-adenylate intermediate.</text>
</comment>
<dbReference type="AlphaFoldDB" id="E1QFH3"/>
<dbReference type="EMBL" id="CP002085">
    <property type="protein sequence ID" value="ADK84309.1"/>
    <property type="molecule type" value="Genomic_DNA"/>
</dbReference>
<comment type="pathway">
    <text evidence="1 8">Cofactor biosynthesis; (R)-pantothenate biosynthesis; (R)-pantothenate from (R)-pantoate and beta-alanine: step 1/1.</text>
</comment>
<comment type="catalytic activity">
    <reaction evidence="7 8">
        <text>(R)-pantoate + beta-alanine + ATP = (R)-pantothenate + AMP + diphosphate + H(+)</text>
        <dbReference type="Rhea" id="RHEA:10912"/>
        <dbReference type="ChEBI" id="CHEBI:15378"/>
        <dbReference type="ChEBI" id="CHEBI:15980"/>
        <dbReference type="ChEBI" id="CHEBI:29032"/>
        <dbReference type="ChEBI" id="CHEBI:30616"/>
        <dbReference type="ChEBI" id="CHEBI:33019"/>
        <dbReference type="ChEBI" id="CHEBI:57966"/>
        <dbReference type="ChEBI" id="CHEBI:456215"/>
        <dbReference type="EC" id="6.3.2.1"/>
    </reaction>
</comment>
<keyword evidence="4 8" id="KW-0566">Pantothenate biosynthesis</keyword>
<feature type="binding site" evidence="8">
    <location>
        <position position="65"/>
    </location>
    <ligand>
        <name>beta-alanine</name>
        <dbReference type="ChEBI" id="CHEBI:57966"/>
    </ligand>
</feature>
<keyword evidence="5 8" id="KW-0547">Nucleotide-binding</keyword>
<protein>
    <recommendedName>
        <fullName evidence="8">Pantothenate synthetase</fullName>
        <shortName evidence="8">PS</shortName>
        <ecNumber evidence="8">6.3.2.1</ecNumber>
    </recommendedName>
    <alternativeName>
        <fullName evidence="8">Pantoate--beta-alanine ligase</fullName>
    </alternativeName>
    <alternativeName>
        <fullName evidence="8">Pantoate-activating enzyme</fullName>
    </alternativeName>
</protein>
<feature type="binding site" evidence="8">
    <location>
        <begin position="188"/>
        <end position="191"/>
    </location>
    <ligand>
        <name>ATP</name>
        <dbReference type="ChEBI" id="CHEBI:30616"/>
    </ligand>
</feature>
<dbReference type="eggNOG" id="COG0414">
    <property type="taxonomic scope" value="Bacteria"/>
</dbReference>
<evidence type="ECO:0000256" key="2">
    <source>
        <dbReference type="ARBA" id="ARBA00009256"/>
    </source>
</evidence>
<dbReference type="InterPro" id="IPR014729">
    <property type="entry name" value="Rossmann-like_a/b/a_fold"/>
</dbReference>
<sequence>MPSEPTIIRTPTEMRAHGHALRAAGKRIGFVPTMGALHAGHLSLIDYVRQECDVVVASIFVNPLQFDRAEDLDTYPRTFEADRALCAQRGTDVIFCPTAPAMYPEGYCTKVSVSGMSGLLCGKVRTGHFDGVTTVVLKLFNAVLPHVAAFGEKDYQQLTLIKRMALDLGLDVAVVGRPTVREADGLAMSSRNVHLSPEERQRALALWRGLQKARTLADAGQTEARVLIDAARQEIEAINPTRLEYIEIVDSTNLESLERLDRPARMAMAVWLGSTRLIDNAPLN</sequence>
<dbReference type="GO" id="GO:0005829">
    <property type="term" value="C:cytosol"/>
    <property type="evidence" value="ECO:0007669"/>
    <property type="project" value="TreeGrafter"/>
</dbReference>
<dbReference type="EC" id="6.3.2.1" evidence="8"/>
<feature type="binding site" evidence="8">
    <location>
        <position position="180"/>
    </location>
    <ligand>
        <name>ATP</name>
        <dbReference type="ChEBI" id="CHEBI:30616"/>
    </ligand>
</feature>
<dbReference type="Pfam" id="PF02569">
    <property type="entry name" value="Pantoate_ligase"/>
    <property type="match status" value="1"/>
</dbReference>
<gene>
    <name evidence="8" type="primary">panC</name>
    <name evidence="9" type="ordered locus">Deba_0939</name>
</gene>
<organism evidence="9 10">
    <name type="scientific">Desulfarculus baarsii (strain ATCC 33931 / DSM 2075 / LMG 7858 / VKM B-1802 / 2st14)</name>
    <dbReference type="NCBI Taxonomy" id="644282"/>
    <lineage>
        <taxon>Bacteria</taxon>
        <taxon>Pseudomonadati</taxon>
        <taxon>Thermodesulfobacteriota</taxon>
        <taxon>Desulfarculia</taxon>
        <taxon>Desulfarculales</taxon>
        <taxon>Desulfarculaceae</taxon>
        <taxon>Desulfarculus</taxon>
    </lineage>
</organism>
<comment type="similarity">
    <text evidence="2 8">Belongs to the pantothenate synthetase family.</text>
</comment>
<evidence type="ECO:0000256" key="5">
    <source>
        <dbReference type="ARBA" id="ARBA00022741"/>
    </source>
</evidence>
<comment type="miscellaneous">
    <text evidence="8">The reaction proceeds by a bi uni uni bi ping pong mechanism.</text>
</comment>
<reference evidence="9 10" key="1">
    <citation type="journal article" date="2010" name="Stand. Genomic Sci.">
        <title>Complete genome sequence of Desulfarculus baarsii type strain (2st14).</title>
        <authorList>
            <person name="Sun H."/>
            <person name="Spring S."/>
            <person name="Lapidus A."/>
            <person name="Davenport K."/>
            <person name="Del Rio T.G."/>
            <person name="Tice H."/>
            <person name="Nolan M."/>
            <person name="Copeland A."/>
            <person name="Cheng J.F."/>
            <person name="Lucas S."/>
            <person name="Tapia R."/>
            <person name="Goodwin L."/>
            <person name="Pitluck S."/>
            <person name="Ivanova N."/>
            <person name="Pagani I."/>
            <person name="Mavromatis K."/>
            <person name="Ovchinnikova G."/>
            <person name="Pati A."/>
            <person name="Chen A."/>
            <person name="Palaniappan K."/>
            <person name="Hauser L."/>
            <person name="Chang Y.J."/>
            <person name="Jeffries C.D."/>
            <person name="Detter J.C."/>
            <person name="Han C."/>
            <person name="Rohde M."/>
            <person name="Brambilla E."/>
            <person name="Goker M."/>
            <person name="Woyke T."/>
            <person name="Bristow J."/>
            <person name="Eisen J.A."/>
            <person name="Markowitz V."/>
            <person name="Hugenholtz P."/>
            <person name="Kyrpides N.C."/>
            <person name="Klenk H.P."/>
            <person name="Land M."/>
        </authorList>
    </citation>
    <scope>NUCLEOTIDE SEQUENCE [LARGE SCALE GENOMIC DNA]</scope>
    <source>
        <strain evidence="10">ATCC 33931 / DSM 2075 / LMG 7858 / VKM B-1802 / 2st14</strain>
    </source>
</reference>
<dbReference type="Gene3D" id="3.30.1300.10">
    <property type="entry name" value="Pantoate-beta-alanine ligase, C-terminal domain"/>
    <property type="match status" value="1"/>
</dbReference>
<dbReference type="PANTHER" id="PTHR21299">
    <property type="entry name" value="CYTIDYLATE KINASE/PANTOATE-BETA-ALANINE LIGASE"/>
    <property type="match status" value="1"/>
</dbReference>
<feature type="binding site" evidence="8">
    <location>
        <position position="157"/>
    </location>
    <ligand>
        <name>(R)-pantoate</name>
        <dbReference type="ChEBI" id="CHEBI:15980"/>
    </ligand>
</feature>
<keyword evidence="10" id="KW-1185">Reference proteome</keyword>
<dbReference type="OrthoDB" id="9773087at2"/>
<dbReference type="GO" id="GO:0004592">
    <property type="term" value="F:pantoate-beta-alanine ligase activity"/>
    <property type="evidence" value="ECO:0007669"/>
    <property type="project" value="UniProtKB-UniRule"/>
</dbReference>
<evidence type="ECO:0000256" key="6">
    <source>
        <dbReference type="ARBA" id="ARBA00022840"/>
    </source>
</evidence>
<evidence type="ECO:0000256" key="3">
    <source>
        <dbReference type="ARBA" id="ARBA00022598"/>
    </source>
</evidence>
<dbReference type="InterPro" id="IPR003721">
    <property type="entry name" value="Pantoate_ligase"/>
</dbReference>
<dbReference type="HAMAP" id="MF_00158">
    <property type="entry name" value="PanC"/>
    <property type="match status" value="1"/>
</dbReference>
<dbReference type="KEGG" id="dbr:Deba_0939"/>
<keyword evidence="8" id="KW-0963">Cytoplasm</keyword>
<evidence type="ECO:0000256" key="4">
    <source>
        <dbReference type="ARBA" id="ARBA00022655"/>
    </source>
</evidence>
<evidence type="ECO:0000256" key="8">
    <source>
        <dbReference type="HAMAP-Rule" id="MF_00158"/>
    </source>
</evidence>
<dbReference type="GO" id="GO:0015940">
    <property type="term" value="P:pantothenate biosynthetic process"/>
    <property type="evidence" value="ECO:0007669"/>
    <property type="project" value="UniProtKB-UniRule"/>
</dbReference>
<dbReference type="NCBIfam" id="TIGR00018">
    <property type="entry name" value="panC"/>
    <property type="match status" value="1"/>
</dbReference>
<dbReference type="InterPro" id="IPR042176">
    <property type="entry name" value="Pantoate_ligase_C"/>
</dbReference>
<accession>E1QFH3</accession>